<name>A0A9P5TXF8_9AGAR</name>
<sequence length="164" mass="19103">MWSSSSLCTRWKPFKMAPPERPHGMCCCCSLEGQESQWTTWIRTWFADDRIGLQDSDGMRLLSLVLQHSICIESSVNRKQSRQNQGVCKLAAIDTPIVKLLLIWLNLMLSASIVDCKYYSQSGVRRLESTMVNSPYWTCYYYTTTIWYLFTSHEAPWFHVLLND</sequence>
<dbReference type="AlphaFoldDB" id="A0A9P5TXF8"/>
<organism evidence="1 2">
    <name type="scientific">Rhodocollybia butyracea</name>
    <dbReference type="NCBI Taxonomy" id="206335"/>
    <lineage>
        <taxon>Eukaryota</taxon>
        <taxon>Fungi</taxon>
        <taxon>Dikarya</taxon>
        <taxon>Basidiomycota</taxon>
        <taxon>Agaricomycotina</taxon>
        <taxon>Agaricomycetes</taxon>
        <taxon>Agaricomycetidae</taxon>
        <taxon>Agaricales</taxon>
        <taxon>Marasmiineae</taxon>
        <taxon>Omphalotaceae</taxon>
        <taxon>Rhodocollybia</taxon>
    </lineage>
</organism>
<dbReference type="Proteomes" id="UP000772434">
    <property type="component" value="Unassembled WGS sequence"/>
</dbReference>
<evidence type="ECO:0000313" key="1">
    <source>
        <dbReference type="EMBL" id="KAF9056793.1"/>
    </source>
</evidence>
<reference evidence="1" key="1">
    <citation type="submission" date="2020-11" db="EMBL/GenBank/DDBJ databases">
        <authorList>
            <consortium name="DOE Joint Genome Institute"/>
            <person name="Ahrendt S."/>
            <person name="Riley R."/>
            <person name="Andreopoulos W."/>
            <person name="Labutti K."/>
            <person name="Pangilinan J."/>
            <person name="Ruiz-Duenas F.J."/>
            <person name="Barrasa J.M."/>
            <person name="Sanchez-Garcia M."/>
            <person name="Camarero S."/>
            <person name="Miyauchi S."/>
            <person name="Serrano A."/>
            <person name="Linde D."/>
            <person name="Babiker R."/>
            <person name="Drula E."/>
            <person name="Ayuso-Fernandez I."/>
            <person name="Pacheco R."/>
            <person name="Padilla G."/>
            <person name="Ferreira P."/>
            <person name="Barriuso J."/>
            <person name="Kellner H."/>
            <person name="Castanera R."/>
            <person name="Alfaro M."/>
            <person name="Ramirez L."/>
            <person name="Pisabarro A.G."/>
            <person name="Kuo A."/>
            <person name="Tritt A."/>
            <person name="Lipzen A."/>
            <person name="He G."/>
            <person name="Yan M."/>
            <person name="Ng V."/>
            <person name="Cullen D."/>
            <person name="Martin F."/>
            <person name="Rosso M.-N."/>
            <person name="Henrissat B."/>
            <person name="Hibbett D."/>
            <person name="Martinez A.T."/>
            <person name="Grigoriev I.V."/>
        </authorList>
    </citation>
    <scope>NUCLEOTIDE SEQUENCE</scope>
    <source>
        <strain evidence="1">AH 40177</strain>
    </source>
</reference>
<gene>
    <name evidence="1" type="ORF">BDP27DRAFT_1513002</name>
</gene>
<comment type="caution">
    <text evidence="1">The sequence shown here is derived from an EMBL/GenBank/DDBJ whole genome shotgun (WGS) entry which is preliminary data.</text>
</comment>
<accession>A0A9P5TXF8</accession>
<protein>
    <submittedName>
        <fullName evidence="1">Uncharacterized protein</fullName>
    </submittedName>
</protein>
<proteinExistence type="predicted"/>
<keyword evidence="2" id="KW-1185">Reference proteome</keyword>
<dbReference type="EMBL" id="JADNRY010000431">
    <property type="protein sequence ID" value="KAF9056793.1"/>
    <property type="molecule type" value="Genomic_DNA"/>
</dbReference>
<evidence type="ECO:0000313" key="2">
    <source>
        <dbReference type="Proteomes" id="UP000772434"/>
    </source>
</evidence>